<reference evidence="2" key="1">
    <citation type="journal article" date="2011" name="PLoS Genet.">
        <title>Genomic analysis of the necrotrophic fungal pathogens Sclerotinia sclerotiorum and Botrytis cinerea.</title>
        <authorList>
            <person name="Amselem J."/>
            <person name="Cuomo C.A."/>
            <person name="van Kan J.A."/>
            <person name="Viaud M."/>
            <person name="Benito E.P."/>
            <person name="Couloux A."/>
            <person name="Coutinho P.M."/>
            <person name="de Vries R.P."/>
            <person name="Dyer P.S."/>
            <person name="Fillinger S."/>
            <person name="Fournier E."/>
            <person name="Gout L."/>
            <person name="Hahn M."/>
            <person name="Kohn L."/>
            <person name="Lapalu N."/>
            <person name="Plummer K.M."/>
            <person name="Pradier J.M."/>
            <person name="Quevillon E."/>
            <person name="Sharon A."/>
            <person name="Simon A."/>
            <person name="ten Have A."/>
            <person name="Tudzynski B."/>
            <person name="Tudzynski P."/>
            <person name="Wincker P."/>
            <person name="Andrew M."/>
            <person name="Anthouard V."/>
            <person name="Beever R.E."/>
            <person name="Beffa R."/>
            <person name="Benoit I."/>
            <person name="Bouzid O."/>
            <person name="Brault B."/>
            <person name="Chen Z."/>
            <person name="Choquer M."/>
            <person name="Collemare J."/>
            <person name="Cotton P."/>
            <person name="Danchin E.G."/>
            <person name="Da Silva C."/>
            <person name="Gautier A."/>
            <person name="Giraud C."/>
            <person name="Giraud T."/>
            <person name="Gonzalez C."/>
            <person name="Grossetete S."/>
            <person name="Guldener U."/>
            <person name="Henrissat B."/>
            <person name="Howlett B.J."/>
            <person name="Kodira C."/>
            <person name="Kretschmer M."/>
            <person name="Lappartient A."/>
            <person name="Leroch M."/>
            <person name="Levis C."/>
            <person name="Mauceli E."/>
            <person name="Neuveglise C."/>
            <person name="Oeser B."/>
            <person name="Pearson M."/>
            <person name="Poulain J."/>
            <person name="Poussereau N."/>
            <person name="Quesneville H."/>
            <person name="Rascle C."/>
            <person name="Schumacher J."/>
            <person name="Segurens B."/>
            <person name="Sexton A."/>
            <person name="Silva E."/>
            <person name="Sirven C."/>
            <person name="Soanes D.M."/>
            <person name="Talbot N.J."/>
            <person name="Templeton M."/>
            <person name="Yandava C."/>
            <person name="Yarden O."/>
            <person name="Zeng Q."/>
            <person name="Rollins J.A."/>
            <person name="Lebrun M.H."/>
            <person name="Dickman M."/>
        </authorList>
    </citation>
    <scope>NUCLEOTIDE SEQUENCE [LARGE SCALE GENOMIC DNA]</scope>
    <source>
        <strain evidence="2">T4</strain>
    </source>
</reference>
<sequence>MKNKGWLQIIGNLLKWGLRISKSKHDENKDTSLRTPLHAKNFSDASDIGILAPCKNTGL</sequence>
<evidence type="ECO:0000313" key="1">
    <source>
        <dbReference type="EMBL" id="CCD47127.1"/>
    </source>
</evidence>
<organism evidence="1 2">
    <name type="scientific">Botryotinia fuckeliana (strain T4)</name>
    <name type="common">Noble rot fungus</name>
    <name type="synonym">Botrytis cinerea</name>
    <dbReference type="NCBI Taxonomy" id="999810"/>
    <lineage>
        <taxon>Eukaryota</taxon>
        <taxon>Fungi</taxon>
        <taxon>Dikarya</taxon>
        <taxon>Ascomycota</taxon>
        <taxon>Pezizomycotina</taxon>
        <taxon>Leotiomycetes</taxon>
        <taxon>Helotiales</taxon>
        <taxon>Sclerotiniaceae</taxon>
        <taxon>Botrytis</taxon>
    </lineage>
</organism>
<dbReference type="Proteomes" id="UP000008177">
    <property type="component" value="Unplaced contigs"/>
</dbReference>
<accession>G2Y387</accession>
<dbReference type="EMBL" id="FQ790286">
    <property type="protein sequence ID" value="CCD47127.1"/>
    <property type="molecule type" value="Genomic_DNA"/>
</dbReference>
<protein>
    <submittedName>
        <fullName evidence="1">Uncharacterized protein</fullName>
    </submittedName>
</protein>
<evidence type="ECO:0000313" key="2">
    <source>
        <dbReference type="Proteomes" id="UP000008177"/>
    </source>
</evidence>
<proteinExistence type="predicted"/>
<gene>
    <name evidence="1" type="ORF">BofuT4_uP002860.1</name>
</gene>
<dbReference type="HOGENOM" id="CLU_2960465_0_0_1"/>
<dbReference type="InParanoid" id="G2Y387"/>
<dbReference type="AlphaFoldDB" id="G2Y387"/>
<name>G2Y387_BOTF4</name>